<dbReference type="InterPro" id="IPR012337">
    <property type="entry name" value="RNaseH-like_sf"/>
</dbReference>
<evidence type="ECO:0000313" key="2">
    <source>
        <dbReference type="EMBL" id="KAJ8916951.1"/>
    </source>
</evidence>
<proteinExistence type="predicted"/>
<gene>
    <name evidence="2" type="ORF">NQ315_008351</name>
</gene>
<dbReference type="EMBL" id="JANEYG010000037">
    <property type="protein sequence ID" value="KAJ8916951.1"/>
    <property type="molecule type" value="Genomic_DNA"/>
</dbReference>
<dbReference type="Gene3D" id="3.30.420.10">
    <property type="entry name" value="Ribonuclease H-like superfamily/Ribonuclease H"/>
    <property type="match status" value="1"/>
</dbReference>
<comment type="caution">
    <text evidence="2">The sequence shown here is derived from an EMBL/GenBank/DDBJ whole genome shotgun (WGS) entry which is preliminary data.</text>
</comment>
<feature type="compositionally biased region" description="Basic and acidic residues" evidence="1">
    <location>
        <begin position="44"/>
        <end position="63"/>
    </location>
</feature>
<dbReference type="AlphaFoldDB" id="A0AAV8VRA7"/>
<evidence type="ECO:0000313" key="3">
    <source>
        <dbReference type="Proteomes" id="UP001159042"/>
    </source>
</evidence>
<dbReference type="SUPFAM" id="SSF53098">
    <property type="entry name" value="Ribonuclease H-like"/>
    <property type="match status" value="1"/>
</dbReference>
<evidence type="ECO:0000256" key="1">
    <source>
        <dbReference type="SAM" id="MobiDB-lite"/>
    </source>
</evidence>
<evidence type="ECO:0008006" key="4">
    <source>
        <dbReference type="Google" id="ProtNLM"/>
    </source>
</evidence>
<name>A0AAV8VRA7_9CUCU</name>
<reference evidence="2 3" key="1">
    <citation type="journal article" date="2023" name="Insect Mol. Biol.">
        <title>Genome sequencing provides insights into the evolution of gene families encoding plant cell wall-degrading enzymes in longhorned beetles.</title>
        <authorList>
            <person name="Shin N.R."/>
            <person name="Okamura Y."/>
            <person name="Kirsch R."/>
            <person name="Pauchet Y."/>
        </authorList>
    </citation>
    <scope>NUCLEOTIDE SEQUENCE [LARGE SCALE GENOMIC DNA]</scope>
    <source>
        <strain evidence="2">EAD_L_NR</strain>
    </source>
</reference>
<keyword evidence="3" id="KW-1185">Reference proteome</keyword>
<feature type="compositionally biased region" description="Polar residues" evidence="1">
    <location>
        <begin position="31"/>
        <end position="43"/>
    </location>
</feature>
<protein>
    <recommendedName>
        <fullName evidence="4">RNase H type-1 domain-containing protein</fullName>
    </recommendedName>
</protein>
<feature type="compositionally biased region" description="Polar residues" evidence="1">
    <location>
        <begin position="1"/>
        <end position="10"/>
    </location>
</feature>
<organism evidence="2 3">
    <name type="scientific">Exocentrus adspersus</name>
    <dbReference type="NCBI Taxonomy" id="1586481"/>
    <lineage>
        <taxon>Eukaryota</taxon>
        <taxon>Metazoa</taxon>
        <taxon>Ecdysozoa</taxon>
        <taxon>Arthropoda</taxon>
        <taxon>Hexapoda</taxon>
        <taxon>Insecta</taxon>
        <taxon>Pterygota</taxon>
        <taxon>Neoptera</taxon>
        <taxon>Endopterygota</taxon>
        <taxon>Coleoptera</taxon>
        <taxon>Polyphaga</taxon>
        <taxon>Cucujiformia</taxon>
        <taxon>Chrysomeloidea</taxon>
        <taxon>Cerambycidae</taxon>
        <taxon>Lamiinae</taxon>
        <taxon>Acanthocinini</taxon>
        <taxon>Exocentrus</taxon>
    </lineage>
</organism>
<accession>A0AAV8VRA7</accession>
<dbReference type="Proteomes" id="UP001159042">
    <property type="component" value="Unassembled WGS sequence"/>
</dbReference>
<dbReference type="InterPro" id="IPR036397">
    <property type="entry name" value="RNaseH_sf"/>
</dbReference>
<dbReference type="GO" id="GO:0003676">
    <property type="term" value="F:nucleic acid binding"/>
    <property type="evidence" value="ECO:0007669"/>
    <property type="project" value="InterPro"/>
</dbReference>
<feature type="region of interest" description="Disordered" evidence="1">
    <location>
        <begin position="1"/>
        <end position="73"/>
    </location>
</feature>
<sequence>MKHFEQNFNGHSLHKKPFREDTKNRKRKNGFQDSGYTQSQPHQRQTEKRRSRYEHRQSRREEDSQAPPHALKSPRITSQVIFECINSLATLGQRNKVRLVCVPGYSDVACNEEADALARKGSSDTFTGPEPAIGLPYSYPQGSIDNCTREKCPEDWSRGIGLRQARLLS</sequence>